<feature type="transmembrane region" description="Helical" evidence="5">
    <location>
        <begin position="328"/>
        <end position="351"/>
    </location>
</feature>
<dbReference type="PANTHER" id="PTHR23514:SF13">
    <property type="entry name" value="INNER MEMBRANE PROTEIN YBJJ"/>
    <property type="match status" value="1"/>
</dbReference>
<evidence type="ECO:0000256" key="4">
    <source>
        <dbReference type="ARBA" id="ARBA00023136"/>
    </source>
</evidence>
<dbReference type="KEGG" id="poj:PtoMrB4_08100"/>
<feature type="transmembrane region" description="Helical" evidence="5">
    <location>
        <begin position="295"/>
        <end position="316"/>
    </location>
</feature>
<dbReference type="Pfam" id="PF07690">
    <property type="entry name" value="MFS_1"/>
    <property type="match status" value="1"/>
</dbReference>
<protein>
    <submittedName>
        <fullName evidence="7">MFS transporter</fullName>
    </submittedName>
</protein>
<dbReference type="InterPro" id="IPR036259">
    <property type="entry name" value="MFS_trans_sf"/>
</dbReference>
<dbReference type="InterPro" id="IPR051788">
    <property type="entry name" value="MFS_Transporter"/>
</dbReference>
<accession>A0A679G9K8</accession>
<evidence type="ECO:0000256" key="2">
    <source>
        <dbReference type="ARBA" id="ARBA00022692"/>
    </source>
</evidence>
<dbReference type="InterPro" id="IPR020846">
    <property type="entry name" value="MFS_dom"/>
</dbReference>
<dbReference type="Gene3D" id="1.20.1250.20">
    <property type="entry name" value="MFS general substrate transporter like domains"/>
    <property type="match status" value="2"/>
</dbReference>
<feature type="transmembrane region" description="Helical" evidence="5">
    <location>
        <begin position="357"/>
        <end position="379"/>
    </location>
</feature>
<proteinExistence type="predicted"/>
<dbReference type="PANTHER" id="PTHR23514">
    <property type="entry name" value="BYPASS OF STOP CODON PROTEIN 6"/>
    <property type="match status" value="1"/>
</dbReference>
<dbReference type="GeneID" id="57396025"/>
<dbReference type="AlphaFoldDB" id="A0A679G9K8"/>
<feature type="transmembrane region" description="Helical" evidence="5">
    <location>
        <begin position="270"/>
        <end position="289"/>
    </location>
</feature>
<dbReference type="Proteomes" id="UP000501237">
    <property type="component" value="Chromosome"/>
</dbReference>
<dbReference type="InterPro" id="IPR011701">
    <property type="entry name" value="MFS"/>
</dbReference>
<evidence type="ECO:0000256" key="5">
    <source>
        <dbReference type="SAM" id="Phobius"/>
    </source>
</evidence>
<name>A0A679G9K8_9GAMM</name>
<evidence type="ECO:0000259" key="6">
    <source>
        <dbReference type="PROSITE" id="PS50850"/>
    </source>
</evidence>
<dbReference type="CDD" id="cd17393">
    <property type="entry name" value="MFS_MosC_like"/>
    <property type="match status" value="1"/>
</dbReference>
<dbReference type="GO" id="GO:0022857">
    <property type="term" value="F:transmembrane transporter activity"/>
    <property type="evidence" value="ECO:0007669"/>
    <property type="project" value="InterPro"/>
</dbReference>
<evidence type="ECO:0000313" key="7">
    <source>
        <dbReference type="EMBL" id="BCA26833.1"/>
    </source>
</evidence>
<keyword evidence="2 5" id="KW-0812">Transmembrane</keyword>
<keyword evidence="3 5" id="KW-1133">Transmembrane helix</keyword>
<feature type="transmembrane region" description="Helical" evidence="5">
    <location>
        <begin position="50"/>
        <end position="71"/>
    </location>
</feature>
<comment type="subcellular location">
    <subcellularLocation>
        <location evidence="1">Membrane</location>
        <topology evidence="1">Multi-pass membrane protein</topology>
    </subcellularLocation>
</comment>
<feature type="transmembrane region" description="Helical" evidence="5">
    <location>
        <begin position="78"/>
        <end position="95"/>
    </location>
</feature>
<gene>
    <name evidence="7" type="ORF">PtoMrB4_08100</name>
</gene>
<organism evidence="7 8">
    <name type="scientific">Metapseudomonas otitidis</name>
    <dbReference type="NCBI Taxonomy" id="319939"/>
    <lineage>
        <taxon>Bacteria</taxon>
        <taxon>Pseudomonadati</taxon>
        <taxon>Pseudomonadota</taxon>
        <taxon>Gammaproteobacteria</taxon>
        <taxon>Pseudomonadales</taxon>
        <taxon>Pseudomonadaceae</taxon>
        <taxon>Metapseudomonas</taxon>
    </lineage>
</organism>
<evidence type="ECO:0000256" key="1">
    <source>
        <dbReference type="ARBA" id="ARBA00004141"/>
    </source>
</evidence>
<feature type="transmembrane region" description="Helical" evidence="5">
    <location>
        <begin position="169"/>
        <end position="188"/>
    </location>
</feature>
<dbReference type="SUPFAM" id="SSF103473">
    <property type="entry name" value="MFS general substrate transporter"/>
    <property type="match status" value="1"/>
</dbReference>
<feature type="domain" description="Major facilitator superfamily (MFS) profile" evidence="6">
    <location>
        <begin position="13"/>
        <end position="380"/>
    </location>
</feature>
<sequence length="380" mass="38065">MTHAVPCADSPATRLATRLAFFVSGFGMACWAPLVPYAKARLDIGEAVLGLLLLCLGAGSMLSMPVAGVLAGRIGARPVILVGGVGLCCAMPLLAGADSSLLLALALALFGASLGAMDVAMNIHAVEVANDAPVPLMSGFHGLFSLGGFVGSLGMTGLLAAGLAPLPAILVALLVVIAGLALAGPRLLRTRSGGSGPLFVVPRGLVLLLGALTFAMFLAEGALLDWGAILLVETRQFDPAKAGIGYALFSLAMLSGRLTGDRVIARLGEYRVLVGGGLLATAGFALMLLAPHTVLALAGFLLVGLGAANIVPVLFSAAGRQGTMPANLAVAAVTTVGYAGVLAGPALVGFVAQGLGLVTAFVILGALMLSAPLTARWFVR</sequence>
<feature type="transmembrane region" description="Helical" evidence="5">
    <location>
        <begin position="239"/>
        <end position="258"/>
    </location>
</feature>
<feature type="transmembrane region" description="Helical" evidence="5">
    <location>
        <begin position="19"/>
        <end position="38"/>
    </location>
</feature>
<dbReference type="PROSITE" id="PS50850">
    <property type="entry name" value="MFS"/>
    <property type="match status" value="1"/>
</dbReference>
<dbReference type="GO" id="GO:0016020">
    <property type="term" value="C:membrane"/>
    <property type="evidence" value="ECO:0007669"/>
    <property type="project" value="UniProtKB-SubCell"/>
</dbReference>
<dbReference type="RefSeq" id="WP_172432589.1">
    <property type="nucleotide sequence ID" value="NZ_AP022642.1"/>
</dbReference>
<evidence type="ECO:0000313" key="8">
    <source>
        <dbReference type="Proteomes" id="UP000501237"/>
    </source>
</evidence>
<evidence type="ECO:0000256" key="3">
    <source>
        <dbReference type="ARBA" id="ARBA00022989"/>
    </source>
</evidence>
<feature type="transmembrane region" description="Helical" evidence="5">
    <location>
        <begin position="200"/>
        <end position="219"/>
    </location>
</feature>
<reference evidence="7 8" key="1">
    <citation type="journal article" date="2020" name="Microbiol. Resour. Announc.">
        <title>Complete genome sequence of Pseudomonas otitidis strain MrB4, isolated from Lake Biwa in Japan.</title>
        <authorList>
            <person name="Miyazaki K."/>
            <person name="Hase E."/>
            <person name="Maruya T."/>
        </authorList>
    </citation>
    <scope>NUCLEOTIDE SEQUENCE [LARGE SCALE GENOMIC DNA]</scope>
    <source>
        <strain evidence="7 8">MrB4</strain>
    </source>
</reference>
<feature type="transmembrane region" description="Helical" evidence="5">
    <location>
        <begin position="142"/>
        <end position="163"/>
    </location>
</feature>
<keyword evidence="4 5" id="KW-0472">Membrane</keyword>
<feature type="transmembrane region" description="Helical" evidence="5">
    <location>
        <begin position="101"/>
        <end position="121"/>
    </location>
</feature>
<dbReference type="EMBL" id="AP022642">
    <property type="protein sequence ID" value="BCA26833.1"/>
    <property type="molecule type" value="Genomic_DNA"/>
</dbReference>